<dbReference type="Gene3D" id="3.90.176.10">
    <property type="entry name" value="Toxin ADP-ribosyltransferase, Chain A, domain 1"/>
    <property type="match status" value="1"/>
</dbReference>
<dbReference type="AlphaFoldDB" id="A0A6G1Q7H4"/>
<organism evidence="1 2">
    <name type="scientific">Channa argus</name>
    <name type="common">Northern snakehead</name>
    <name type="synonym">Ophicephalus argus</name>
    <dbReference type="NCBI Taxonomy" id="215402"/>
    <lineage>
        <taxon>Eukaryota</taxon>
        <taxon>Metazoa</taxon>
        <taxon>Chordata</taxon>
        <taxon>Craniata</taxon>
        <taxon>Vertebrata</taxon>
        <taxon>Euteleostomi</taxon>
        <taxon>Actinopterygii</taxon>
        <taxon>Neopterygii</taxon>
        <taxon>Teleostei</taxon>
        <taxon>Neoteleostei</taxon>
        <taxon>Acanthomorphata</taxon>
        <taxon>Anabantaria</taxon>
        <taxon>Anabantiformes</taxon>
        <taxon>Channoidei</taxon>
        <taxon>Channidae</taxon>
        <taxon>Channa</taxon>
    </lineage>
</organism>
<proteinExistence type="predicted"/>
<reference evidence="2" key="2">
    <citation type="submission" date="2019-02" db="EMBL/GenBank/DDBJ databases">
        <title>Opniocepnalus argus Var Kimnra genome.</title>
        <authorList>
            <person name="Zhou C."/>
            <person name="Xiao S."/>
        </authorList>
    </citation>
    <scope>NUCLEOTIDE SEQUENCE [LARGE SCALE GENOMIC DNA]</scope>
</reference>
<sequence>MLPVDSMSLLGQMHFGISSLLPFWPHSLNMDAVDDMYFGCNKAMTQRVKSRYFKKENNGMFKEVLEKSR</sequence>
<reference evidence="1 2" key="1">
    <citation type="submission" date="2019-02" db="EMBL/GenBank/DDBJ databases">
        <title>Opniocepnalus argus genome.</title>
        <authorList>
            <person name="Zhou C."/>
            <person name="Xiao S."/>
        </authorList>
    </citation>
    <scope>NUCLEOTIDE SEQUENCE [LARGE SCALE GENOMIC DNA]</scope>
    <source>
        <strain evidence="1">OARG1902GOOAL</strain>
        <tissue evidence="1">Muscle</tissue>
    </source>
</reference>
<dbReference type="Proteomes" id="UP000503349">
    <property type="component" value="Chromosome 14"/>
</dbReference>
<evidence type="ECO:0000313" key="1">
    <source>
        <dbReference type="EMBL" id="KAF3698505.1"/>
    </source>
</evidence>
<name>A0A6G1Q7H4_CHAAH</name>
<evidence type="ECO:0000313" key="2">
    <source>
        <dbReference type="Proteomes" id="UP000503349"/>
    </source>
</evidence>
<accession>A0A6G1Q7H4</accession>
<protein>
    <submittedName>
        <fullName evidence="1">Uncharacterized protein</fullName>
    </submittedName>
</protein>
<gene>
    <name evidence="1" type="ORF">EXN66_Car014186</name>
</gene>
<dbReference type="EMBL" id="CM015725">
    <property type="protein sequence ID" value="KAF3698505.1"/>
    <property type="molecule type" value="Genomic_DNA"/>
</dbReference>
<keyword evidence="2" id="KW-1185">Reference proteome</keyword>